<dbReference type="GO" id="GO:0006689">
    <property type="term" value="P:ganglioside catabolic process"/>
    <property type="evidence" value="ECO:0007669"/>
    <property type="project" value="TreeGrafter"/>
</dbReference>
<keyword evidence="6" id="KW-1185">Reference proteome</keyword>
<dbReference type="EMBL" id="NPOA01000001">
    <property type="protein sequence ID" value="PAV31186.1"/>
    <property type="molecule type" value="Genomic_DNA"/>
</dbReference>
<dbReference type="Gene3D" id="2.120.10.10">
    <property type="match status" value="1"/>
</dbReference>
<dbReference type="InterPro" id="IPR023364">
    <property type="entry name" value="Trans_sialidase_dom3"/>
</dbReference>
<gene>
    <name evidence="5" type="ORF">CIL05_00560</name>
</gene>
<evidence type="ECO:0000256" key="3">
    <source>
        <dbReference type="ARBA" id="ARBA00012733"/>
    </source>
</evidence>
<evidence type="ECO:0000259" key="4">
    <source>
        <dbReference type="Pfam" id="PF13088"/>
    </source>
</evidence>
<sequence length="451" mass="50185">MEKYENINGITAPEALFYPGLGDSRAYRIPSMITTIKGTIIAGIDARIANSNDNPNKIDTTIRRSTDNGETWGDVQKLVTYAGEGADGAAAIDTALLQDEEMETIWMVFCHTPGGIGLWQSEPGVGFDQQGRKLLYDKDGNEYSLDIEGQVFDKGNLITSYKIDEQGFVFKDGKPAGNIYYRKGIAKTESLLEARTSFLQVIKSDDDGKTWSEPVDLNLQVKEPWMKFIGSGPGRGIQVKEGTYKGRLVFPIYYSNEYSKMSCAVIYSDDHGATWKRGESPNDGREFNGEMLSAETTSTDNSDLTESQVIEMPGGELRIYMRNHSGEQRTAVAVSKDGGETWGDFRYDSALIDPTCQSSIIRYPDLDDGKTRLIFSNPADVKQRKNGTVRLSEDGGETWPYSKVITLGSYIYSCLTVLDNGEIALLYEADVNDDYTITINFQKFTLDWIKS</sequence>
<dbReference type="GO" id="GO:0009313">
    <property type="term" value="P:oligosaccharide catabolic process"/>
    <property type="evidence" value="ECO:0007669"/>
    <property type="project" value="TreeGrafter"/>
</dbReference>
<accession>A0A2A2IIN9</accession>
<evidence type="ECO:0000256" key="1">
    <source>
        <dbReference type="ARBA" id="ARBA00000427"/>
    </source>
</evidence>
<evidence type="ECO:0000313" key="6">
    <source>
        <dbReference type="Proteomes" id="UP000218887"/>
    </source>
</evidence>
<evidence type="ECO:0000256" key="2">
    <source>
        <dbReference type="ARBA" id="ARBA00009348"/>
    </source>
</evidence>
<proteinExistence type="inferred from homology"/>
<dbReference type="GO" id="GO:0016020">
    <property type="term" value="C:membrane"/>
    <property type="evidence" value="ECO:0007669"/>
    <property type="project" value="TreeGrafter"/>
</dbReference>
<name>A0A2A2IIN9_9BACI</name>
<dbReference type="AlphaFoldDB" id="A0A2A2IIN9"/>
<dbReference type="PANTHER" id="PTHR10628">
    <property type="entry name" value="SIALIDASE"/>
    <property type="match status" value="1"/>
</dbReference>
<dbReference type="OrthoDB" id="7294637at2"/>
<dbReference type="EC" id="3.2.1.18" evidence="3"/>
<feature type="domain" description="Sialidase" evidence="4">
    <location>
        <begin position="196"/>
        <end position="423"/>
    </location>
</feature>
<dbReference type="CDD" id="cd15482">
    <property type="entry name" value="Sialidase_non-viral"/>
    <property type="match status" value="1"/>
</dbReference>
<dbReference type="Proteomes" id="UP000218887">
    <property type="component" value="Unassembled WGS sequence"/>
</dbReference>
<dbReference type="InterPro" id="IPR011040">
    <property type="entry name" value="Sialidase"/>
</dbReference>
<evidence type="ECO:0000313" key="5">
    <source>
        <dbReference type="EMBL" id="PAV31186.1"/>
    </source>
</evidence>
<dbReference type="SUPFAM" id="SSF50939">
    <property type="entry name" value="Sialidases"/>
    <property type="match status" value="1"/>
</dbReference>
<dbReference type="InterPro" id="IPR036278">
    <property type="entry name" value="Sialidase_sf"/>
</dbReference>
<dbReference type="RefSeq" id="WP_095653556.1">
    <property type="nucleotide sequence ID" value="NZ_NPOA01000001.1"/>
</dbReference>
<dbReference type="Gene3D" id="2.40.220.10">
    <property type="entry name" value="Intramolecular Trans-sialidase, Domain 3"/>
    <property type="match status" value="1"/>
</dbReference>
<comment type="caution">
    <text evidence="5">The sequence shown here is derived from an EMBL/GenBank/DDBJ whole genome shotgun (WGS) entry which is preliminary data.</text>
</comment>
<comment type="catalytic activity">
    <reaction evidence="1">
        <text>Hydrolysis of alpha-(2-&gt;3)-, alpha-(2-&gt;6)-, alpha-(2-&gt;8)- glycosidic linkages of terminal sialic acid residues in oligosaccharides, glycoproteins, glycolipids, colominic acid and synthetic substrates.</text>
        <dbReference type="EC" id="3.2.1.18"/>
    </reaction>
</comment>
<organism evidence="5 6">
    <name type="scientific">Virgibacillus profundi</name>
    <dbReference type="NCBI Taxonomy" id="2024555"/>
    <lineage>
        <taxon>Bacteria</taxon>
        <taxon>Bacillati</taxon>
        <taxon>Bacillota</taxon>
        <taxon>Bacilli</taxon>
        <taxon>Bacillales</taxon>
        <taxon>Bacillaceae</taxon>
        <taxon>Virgibacillus</taxon>
    </lineage>
</organism>
<dbReference type="PANTHER" id="PTHR10628:SF30">
    <property type="entry name" value="EXO-ALPHA-SIALIDASE"/>
    <property type="match status" value="1"/>
</dbReference>
<dbReference type="InterPro" id="IPR026856">
    <property type="entry name" value="Sialidase_fam"/>
</dbReference>
<dbReference type="Pfam" id="PF13088">
    <property type="entry name" value="BNR_2"/>
    <property type="match status" value="1"/>
</dbReference>
<reference evidence="5 6" key="1">
    <citation type="submission" date="2017-08" db="EMBL/GenBank/DDBJ databases">
        <title>Virgibacillus indicus sp. nov. and Virgibacillus profoundi sp. nov, two moderately halophilic bacteria isolated from marine sediment by using the Microfluidic Streak Plate.</title>
        <authorList>
            <person name="Xu B."/>
            <person name="Hu B."/>
            <person name="Wang J."/>
            <person name="Zhu Y."/>
            <person name="Huang L."/>
            <person name="Du W."/>
            <person name="Huang Y."/>
        </authorList>
    </citation>
    <scope>NUCLEOTIDE SEQUENCE [LARGE SCALE GENOMIC DNA]</scope>
    <source>
        <strain evidence="5 6">IO3-P3-H5</strain>
    </source>
</reference>
<dbReference type="GO" id="GO:0004308">
    <property type="term" value="F:exo-alpha-sialidase activity"/>
    <property type="evidence" value="ECO:0007669"/>
    <property type="project" value="UniProtKB-EC"/>
</dbReference>
<comment type="similarity">
    <text evidence="2">Belongs to the glycosyl hydrolase 33 family.</text>
</comment>
<dbReference type="GO" id="GO:0005737">
    <property type="term" value="C:cytoplasm"/>
    <property type="evidence" value="ECO:0007669"/>
    <property type="project" value="TreeGrafter"/>
</dbReference>
<protein>
    <recommendedName>
        <fullName evidence="3">exo-alpha-sialidase</fullName>
        <ecNumber evidence="3">3.2.1.18</ecNumber>
    </recommendedName>
</protein>